<keyword evidence="1" id="KW-1133">Transmembrane helix</keyword>
<sequence>MEAYVEVIREDGSLERHRIEGDQITVGKSPTAGVPIPDGRDLEPEHLLIAPRGEGCWVAIAQGSRVQAKVRGEAFQHGMVAWGTEIEIGGLKIKVTDSLPKEKKDGEQKTSPVVLIGGVGIVGILAWTMLSDPGGHGIETQAPTEQLQIFDAAVQCPQTGAQALYMADDDAEGALAKSERYPFDASDGVESVQLYRRSQACYALVGQAEAAARMQHEGDWMQHRIEEDYTTHRLRLERAMEQQRWPDALLETRALLSLTRHREHAYVQWLIRNERRLQLLVDQARS</sequence>
<protein>
    <recommendedName>
        <fullName evidence="4">FHA domain-containing protein</fullName>
    </recommendedName>
</protein>
<gene>
    <name evidence="2" type="ORF">DB32_008814</name>
</gene>
<dbReference type="CDD" id="cd00060">
    <property type="entry name" value="FHA"/>
    <property type="match status" value="1"/>
</dbReference>
<name>A0A0F6WAQ5_9BACT</name>
<evidence type="ECO:0000256" key="1">
    <source>
        <dbReference type="SAM" id="Phobius"/>
    </source>
</evidence>
<proteinExistence type="predicted"/>
<dbReference type="KEGG" id="samy:DB32_008814"/>
<dbReference type="SUPFAM" id="SSF49879">
    <property type="entry name" value="SMAD/FHA domain"/>
    <property type="match status" value="1"/>
</dbReference>
<keyword evidence="1" id="KW-0472">Membrane</keyword>
<evidence type="ECO:0008006" key="4">
    <source>
        <dbReference type="Google" id="ProtNLM"/>
    </source>
</evidence>
<feature type="transmembrane region" description="Helical" evidence="1">
    <location>
        <begin position="113"/>
        <end position="130"/>
    </location>
</feature>
<dbReference type="STRING" id="927083.DB32_008814"/>
<dbReference type="Gene3D" id="2.60.200.20">
    <property type="match status" value="1"/>
</dbReference>
<dbReference type="Proteomes" id="UP000034883">
    <property type="component" value="Chromosome"/>
</dbReference>
<keyword evidence="1" id="KW-0812">Transmembrane</keyword>
<keyword evidence="3" id="KW-1185">Reference proteome</keyword>
<dbReference type="AlphaFoldDB" id="A0A0F6WAQ5"/>
<dbReference type="EMBL" id="CP011125">
    <property type="protein sequence ID" value="AKF11665.1"/>
    <property type="molecule type" value="Genomic_DNA"/>
</dbReference>
<evidence type="ECO:0000313" key="2">
    <source>
        <dbReference type="EMBL" id="AKF11665.1"/>
    </source>
</evidence>
<organism evidence="2 3">
    <name type="scientific">Sandaracinus amylolyticus</name>
    <dbReference type="NCBI Taxonomy" id="927083"/>
    <lineage>
        <taxon>Bacteria</taxon>
        <taxon>Pseudomonadati</taxon>
        <taxon>Myxococcota</taxon>
        <taxon>Polyangia</taxon>
        <taxon>Polyangiales</taxon>
        <taxon>Sandaracinaceae</taxon>
        <taxon>Sandaracinus</taxon>
    </lineage>
</organism>
<evidence type="ECO:0000313" key="3">
    <source>
        <dbReference type="Proteomes" id="UP000034883"/>
    </source>
</evidence>
<reference evidence="2 3" key="1">
    <citation type="submission" date="2015-03" db="EMBL/GenBank/DDBJ databases">
        <title>Genome assembly of Sandaracinus amylolyticus DSM 53668.</title>
        <authorList>
            <person name="Sharma G."/>
            <person name="Subramanian S."/>
        </authorList>
    </citation>
    <scope>NUCLEOTIDE SEQUENCE [LARGE SCALE GENOMIC DNA]</scope>
    <source>
        <strain evidence="2 3">DSM 53668</strain>
    </source>
</reference>
<accession>A0A0F6WAQ5</accession>
<dbReference type="InterPro" id="IPR008984">
    <property type="entry name" value="SMAD_FHA_dom_sf"/>
</dbReference>
<dbReference type="RefSeq" id="WP_053238509.1">
    <property type="nucleotide sequence ID" value="NZ_CP011125.1"/>
</dbReference>